<name>A0ABD2CBS7_VESMC</name>
<gene>
    <name evidence="1" type="ORF">V1477_010150</name>
</gene>
<proteinExistence type="predicted"/>
<protein>
    <submittedName>
        <fullName evidence="1">Uncharacterized protein</fullName>
    </submittedName>
</protein>
<accession>A0ABD2CBS7</accession>
<feature type="non-terminal residue" evidence="1">
    <location>
        <position position="1"/>
    </location>
</feature>
<comment type="caution">
    <text evidence="1">The sequence shown here is derived from an EMBL/GenBank/DDBJ whole genome shotgun (WGS) entry which is preliminary data.</text>
</comment>
<dbReference type="AlphaFoldDB" id="A0ABD2CBS7"/>
<organism evidence="1 2">
    <name type="scientific">Vespula maculifrons</name>
    <name type="common">Eastern yellow jacket</name>
    <name type="synonym">Wasp</name>
    <dbReference type="NCBI Taxonomy" id="7453"/>
    <lineage>
        <taxon>Eukaryota</taxon>
        <taxon>Metazoa</taxon>
        <taxon>Ecdysozoa</taxon>
        <taxon>Arthropoda</taxon>
        <taxon>Hexapoda</taxon>
        <taxon>Insecta</taxon>
        <taxon>Pterygota</taxon>
        <taxon>Neoptera</taxon>
        <taxon>Endopterygota</taxon>
        <taxon>Hymenoptera</taxon>
        <taxon>Apocrita</taxon>
        <taxon>Aculeata</taxon>
        <taxon>Vespoidea</taxon>
        <taxon>Vespidae</taxon>
        <taxon>Vespinae</taxon>
        <taxon>Vespula</taxon>
    </lineage>
</organism>
<keyword evidence="2" id="KW-1185">Reference proteome</keyword>
<evidence type="ECO:0000313" key="2">
    <source>
        <dbReference type="Proteomes" id="UP001607303"/>
    </source>
</evidence>
<sequence length="119" mass="13609">FPVPDVNEYFAGNKNVKTVYQLGGQCVLCETNETKKLKLKRINISRVDPISRLNTRRPGSIVNHIREWPFEEVRWVLSKSNSLPFCDSENGATSVEVLVTISTDCNQVYSEYRLLTVIM</sequence>
<evidence type="ECO:0000313" key="1">
    <source>
        <dbReference type="EMBL" id="KAL2742521.1"/>
    </source>
</evidence>
<dbReference type="Proteomes" id="UP001607303">
    <property type="component" value="Unassembled WGS sequence"/>
</dbReference>
<reference evidence="1 2" key="1">
    <citation type="journal article" date="2024" name="Ann. Entomol. Soc. Am.">
        <title>Genomic analyses of the southern and eastern yellowjacket wasps (Hymenoptera: Vespidae) reveal evolutionary signatures of social life.</title>
        <authorList>
            <person name="Catto M.A."/>
            <person name="Caine P.B."/>
            <person name="Orr S.E."/>
            <person name="Hunt B.G."/>
            <person name="Goodisman M.A.D."/>
        </authorList>
    </citation>
    <scope>NUCLEOTIDE SEQUENCE [LARGE SCALE GENOMIC DNA]</scope>
    <source>
        <strain evidence="1">232</strain>
        <tissue evidence="1">Head and thorax</tissue>
    </source>
</reference>
<dbReference type="EMBL" id="JAYRBN010000058">
    <property type="protein sequence ID" value="KAL2742521.1"/>
    <property type="molecule type" value="Genomic_DNA"/>
</dbReference>